<comment type="caution">
    <text evidence="1">The sequence shown here is derived from an EMBL/GenBank/DDBJ whole genome shotgun (WGS) entry which is preliminary data.</text>
</comment>
<protein>
    <submittedName>
        <fullName evidence="1">Uncharacterized protein</fullName>
    </submittedName>
</protein>
<gene>
    <name evidence="1" type="ORF">WA026_017696</name>
</gene>
<sequence>MRFQPLPWGDVGRGVLSCLRSPGASGDTWLAPEYFACPQSPRGVQMRRFYSWDLYGKLTYDHKTRDLVLAMGTVPMTQIETLTPAGRAKSTGKCFFLYCKNAFRTPRLPGLPACEGANLLHLRAADLESHFANHHEGISLCGSADIATGGQTRDIQRLAIYRSARKEWSVPILMRHSMLKHCVENVVKVLAVEED</sequence>
<proteinExistence type="predicted"/>
<evidence type="ECO:0000313" key="1">
    <source>
        <dbReference type="EMBL" id="KAK9877304.1"/>
    </source>
</evidence>
<keyword evidence="2" id="KW-1185">Reference proteome</keyword>
<organism evidence="1 2">
    <name type="scientific">Henosepilachna vigintioctopunctata</name>
    <dbReference type="NCBI Taxonomy" id="420089"/>
    <lineage>
        <taxon>Eukaryota</taxon>
        <taxon>Metazoa</taxon>
        <taxon>Ecdysozoa</taxon>
        <taxon>Arthropoda</taxon>
        <taxon>Hexapoda</taxon>
        <taxon>Insecta</taxon>
        <taxon>Pterygota</taxon>
        <taxon>Neoptera</taxon>
        <taxon>Endopterygota</taxon>
        <taxon>Coleoptera</taxon>
        <taxon>Polyphaga</taxon>
        <taxon>Cucujiformia</taxon>
        <taxon>Coccinelloidea</taxon>
        <taxon>Coccinellidae</taxon>
        <taxon>Epilachninae</taxon>
        <taxon>Epilachnini</taxon>
        <taxon>Henosepilachna</taxon>
    </lineage>
</organism>
<name>A0AAW1UDH7_9CUCU</name>
<dbReference type="AlphaFoldDB" id="A0AAW1UDH7"/>
<dbReference type="Proteomes" id="UP001431783">
    <property type="component" value="Unassembled WGS sequence"/>
</dbReference>
<dbReference type="EMBL" id="JARQZJ010000041">
    <property type="protein sequence ID" value="KAK9877304.1"/>
    <property type="molecule type" value="Genomic_DNA"/>
</dbReference>
<accession>A0AAW1UDH7</accession>
<reference evidence="1 2" key="1">
    <citation type="submission" date="2023-03" db="EMBL/GenBank/DDBJ databases">
        <title>Genome insight into feeding habits of ladybird beetles.</title>
        <authorList>
            <person name="Li H.-S."/>
            <person name="Huang Y.-H."/>
            <person name="Pang H."/>
        </authorList>
    </citation>
    <scope>NUCLEOTIDE SEQUENCE [LARGE SCALE GENOMIC DNA]</scope>
    <source>
        <strain evidence="1">SYSU_2023b</strain>
        <tissue evidence="1">Whole body</tissue>
    </source>
</reference>
<evidence type="ECO:0000313" key="2">
    <source>
        <dbReference type="Proteomes" id="UP001431783"/>
    </source>
</evidence>